<dbReference type="Proteomes" id="UP000799770">
    <property type="component" value="Unassembled WGS sequence"/>
</dbReference>
<proteinExistence type="predicted"/>
<keyword evidence="2" id="KW-1185">Reference proteome</keyword>
<dbReference type="EMBL" id="ML977346">
    <property type="protein sequence ID" value="KAF2108599.1"/>
    <property type="molecule type" value="Genomic_DNA"/>
</dbReference>
<gene>
    <name evidence="1" type="ORF">BDV96DRAFT_670532</name>
</gene>
<organism evidence="1 2">
    <name type="scientific">Lophiotrema nucula</name>
    <dbReference type="NCBI Taxonomy" id="690887"/>
    <lineage>
        <taxon>Eukaryota</taxon>
        <taxon>Fungi</taxon>
        <taxon>Dikarya</taxon>
        <taxon>Ascomycota</taxon>
        <taxon>Pezizomycotina</taxon>
        <taxon>Dothideomycetes</taxon>
        <taxon>Pleosporomycetidae</taxon>
        <taxon>Pleosporales</taxon>
        <taxon>Lophiotremataceae</taxon>
        <taxon>Lophiotrema</taxon>
    </lineage>
</organism>
<protein>
    <submittedName>
        <fullName evidence="1">Uncharacterized protein</fullName>
    </submittedName>
</protein>
<sequence>MGTLFRQNNPFHHLRVYLWGNLTEVANFELDCPSLRAFLSDQGPSQVCETKIDTIFAASSSSHFLVSILTGAADNERRFTSTYSIPNLQSEHHVTGPLVSQNVPVEIQRLIEIPLGILPRNRLIFLDKDYWMCSYRFDGNISTEKVQRYYFLPKDWTNIEWLEQCALLGDGKFLIPNNGELAVVRCIDIGLW</sequence>
<name>A0A6A5YMT5_9PLEO</name>
<dbReference type="OrthoDB" id="5422759at2759"/>
<dbReference type="AlphaFoldDB" id="A0A6A5YMT5"/>
<evidence type="ECO:0000313" key="1">
    <source>
        <dbReference type="EMBL" id="KAF2108599.1"/>
    </source>
</evidence>
<reference evidence="1" key="1">
    <citation type="journal article" date="2020" name="Stud. Mycol.">
        <title>101 Dothideomycetes genomes: a test case for predicting lifestyles and emergence of pathogens.</title>
        <authorList>
            <person name="Haridas S."/>
            <person name="Albert R."/>
            <person name="Binder M."/>
            <person name="Bloem J."/>
            <person name="Labutti K."/>
            <person name="Salamov A."/>
            <person name="Andreopoulos B."/>
            <person name="Baker S."/>
            <person name="Barry K."/>
            <person name="Bills G."/>
            <person name="Bluhm B."/>
            <person name="Cannon C."/>
            <person name="Castanera R."/>
            <person name="Culley D."/>
            <person name="Daum C."/>
            <person name="Ezra D."/>
            <person name="Gonzalez J."/>
            <person name="Henrissat B."/>
            <person name="Kuo A."/>
            <person name="Liang C."/>
            <person name="Lipzen A."/>
            <person name="Lutzoni F."/>
            <person name="Magnuson J."/>
            <person name="Mondo S."/>
            <person name="Nolan M."/>
            <person name="Ohm R."/>
            <person name="Pangilinan J."/>
            <person name="Park H.-J."/>
            <person name="Ramirez L."/>
            <person name="Alfaro M."/>
            <person name="Sun H."/>
            <person name="Tritt A."/>
            <person name="Yoshinaga Y."/>
            <person name="Zwiers L.-H."/>
            <person name="Turgeon B."/>
            <person name="Goodwin S."/>
            <person name="Spatafora J."/>
            <person name="Crous P."/>
            <person name="Grigoriev I."/>
        </authorList>
    </citation>
    <scope>NUCLEOTIDE SEQUENCE</scope>
    <source>
        <strain evidence="1">CBS 627.86</strain>
    </source>
</reference>
<evidence type="ECO:0000313" key="2">
    <source>
        <dbReference type="Proteomes" id="UP000799770"/>
    </source>
</evidence>
<accession>A0A6A5YMT5</accession>